<keyword evidence="2" id="KW-1185">Reference proteome</keyword>
<gene>
    <name evidence="1" type="ORF">C4D60_Mb05t26180</name>
</gene>
<evidence type="ECO:0000313" key="1">
    <source>
        <dbReference type="EMBL" id="THU67581.1"/>
    </source>
</evidence>
<protein>
    <submittedName>
        <fullName evidence="1">Uncharacterized protein</fullName>
    </submittedName>
</protein>
<dbReference type="AlphaFoldDB" id="A0A4S8JYY2"/>
<name>A0A4S8JYY2_MUSBA</name>
<organism evidence="1 2">
    <name type="scientific">Musa balbisiana</name>
    <name type="common">Banana</name>
    <dbReference type="NCBI Taxonomy" id="52838"/>
    <lineage>
        <taxon>Eukaryota</taxon>
        <taxon>Viridiplantae</taxon>
        <taxon>Streptophyta</taxon>
        <taxon>Embryophyta</taxon>
        <taxon>Tracheophyta</taxon>
        <taxon>Spermatophyta</taxon>
        <taxon>Magnoliopsida</taxon>
        <taxon>Liliopsida</taxon>
        <taxon>Zingiberales</taxon>
        <taxon>Musaceae</taxon>
        <taxon>Musa</taxon>
    </lineage>
</organism>
<sequence>MKKKHNSKREQQLTQSNYYSTKNINTRTIIVRRPFKEVAGHVGQEEEARRGLEAVAVEGRRVEVGRAQEVAVDRAVQEDAAVAATVVQREVEDREPAVSWAGQDLRVLDHAGGGGGGGDRASCVSSCSFQRWSLNGYIDCRLDRKVGFLSNLRVMAIFTVK</sequence>
<reference evidence="1 2" key="1">
    <citation type="journal article" date="2019" name="Nat. Plants">
        <title>Genome sequencing of Musa balbisiana reveals subgenome evolution and function divergence in polyploid bananas.</title>
        <authorList>
            <person name="Yao X."/>
        </authorList>
    </citation>
    <scope>NUCLEOTIDE SEQUENCE [LARGE SCALE GENOMIC DNA]</scope>
    <source>
        <strain evidence="2">cv. DH-PKW</strain>
        <tissue evidence="1">Leaves</tissue>
    </source>
</reference>
<dbReference type="Proteomes" id="UP000317650">
    <property type="component" value="Chromosome 5"/>
</dbReference>
<proteinExistence type="predicted"/>
<dbReference type="EMBL" id="PYDT01000003">
    <property type="protein sequence ID" value="THU67581.1"/>
    <property type="molecule type" value="Genomic_DNA"/>
</dbReference>
<comment type="caution">
    <text evidence="1">The sequence shown here is derived from an EMBL/GenBank/DDBJ whole genome shotgun (WGS) entry which is preliminary data.</text>
</comment>
<evidence type="ECO:0000313" key="2">
    <source>
        <dbReference type="Proteomes" id="UP000317650"/>
    </source>
</evidence>
<accession>A0A4S8JYY2</accession>